<feature type="compositionally biased region" description="Basic residues" evidence="7">
    <location>
        <begin position="273"/>
        <end position="287"/>
    </location>
</feature>
<dbReference type="InterPro" id="IPR000425">
    <property type="entry name" value="MIP"/>
</dbReference>
<evidence type="ECO:0000256" key="1">
    <source>
        <dbReference type="ARBA" id="ARBA00004141"/>
    </source>
</evidence>
<comment type="subcellular location">
    <subcellularLocation>
        <location evidence="1">Membrane</location>
        <topology evidence="1">Multi-pass membrane protein</topology>
    </subcellularLocation>
</comment>
<dbReference type="Gene3D" id="1.20.1080.10">
    <property type="entry name" value="Glycerol uptake facilitator protein"/>
    <property type="match status" value="1"/>
</dbReference>
<dbReference type="PANTHER" id="PTHR19139:SF199">
    <property type="entry name" value="MIP17260P"/>
    <property type="match status" value="1"/>
</dbReference>
<keyword evidence="3 6" id="KW-0812">Transmembrane</keyword>
<dbReference type="Pfam" id="PF00230">
    <property type="entry name" value="MIP"/>
    <property type="match status" value="1"/>
</dbReference>
<feature type="transmembrane region" description="Helical" evidence="8">
    <location>
        <begin position="91"/>
        <end position="110"/>
    </location>
</feature>
<proteinExistence type="inferred from homology"/>
<feature type="transmembrane region" description="Helical" evidence="8">
    <location>
        <begin position="60"/>
        <end position="79"/>
    </location>
</feature>
<gene>
    <name evidence="9" type="ORF">EVJ58_g5535</name>
</gene>
<keyword evidence="5 8" id="KW-0472">Membrane</keyword>
<organism evidence="9 10">
    <name type="scientific">Rhodofomes roseus</name>
    <dbReference type="NCBI Taxonomy" id="34475"/>
    <lineage>
        <taxon>Eukaryota</taxon>
        <taxon>Fungi</taxon>
        <taxon>Dikarya</taxon>
        <taxon>Basidiomycota</taxon>
        <taxon>Agaricomycotina</taxon>
        <taxon>Agaricomycetes</taxon>
        <taxon>Polyporales</taxon>
        <taxon>Rhodofomes</taxon>
    </lineage>
</organism>
<feature type="transmembrane region" description="Helical" evidence="8">
    <location>
        <begin position="144"/>
        <end position="165"/>
    </location>
</feature>
<dbReference type="PRINTS" id="PR00783">
    <property type="entry name" value="MINTRINSICP"/>
</dbReference>
<comment type="similarity">
    <text evidence="2 6">Belongs to the MIP/aquaporin (TC 1.A.8) family.</text>
</comment>
<evidence type="ECO:0000256" key="8">
    <source>
        <dbReference type="SAM" id="Phobius"/>
    </source>
</evidence>
<evidence type="ECO:0000256" key="5">
    <source>
        <dbReference type="ARBA" id="ARBA00023136"/>
    </source>
</evidence>
<evidence type="ECO:0000256" key="6">
    <source>
        <dbReference type="RuleBase" id="RU000477"/>
    </source>
</evidence>
<evidence type="ECO:0000256" key="2">
    <source>
        <dbReference type="ARBA" id="ARBA00006175"/>
    </source>
</evidence>
<feature type="transmembrane region" description="Helical" evidence="8">
    <location>
        <begin position="20"/>
        <end position="39"/>
    </location>
</feature>
<protein>
    <recommendedName>
        <fullName evidence="11">Aquaporin-like protein</fullName>
    </recommendedName>
</protein>
<accession>A0A4Y9YB87</accession>
<comment type="caution">
    <text evidence="9">The sequence shown here is derived from an EMBL/GenBank/DDBJ whole genome shotgun (WGS) entry which is preliminary data.</text>
</comment>
<name>A0A4Y9YB87_9APHY</name>
<evidence type="ECO:0008006" key="11">
    <source>
        <dbReference type="Google" id="ProtNLM"/>
    </source>
</evidence>
<evidence type="ECO:0000256" key="7">
    <source>
        <dbReference type="SAM" id="MobiDB-lite"/>
    </source>
</evidence>
<evidence type="ECO:0000256" key="3">
    <source>
        <dbReference type="ARBA" id="ARBA00022692"/>
    </source>
</evidence>
<sequence>MNGSPVTAGLFANWLDDVKAAFLEFIGTTTFLLLAFGGIQAASPEIETSSGAGTSNVIHNMYIALSMGFSLLIAVWIFYRASGGVFNPNISLALFLVGIIGPLRFVLYCIAQLVGGIVAAALVLALTPGTLQSVTFLAPGVNPAQGVFIEMFITAALVLAVLMMAAEKHAVTPFAPVGIGLTLFACQLWAVYYTGAAMNVARAFGPAVVTGFPHGTHWVYWVGDGLGSLLGAALYIILKQNRYWLLTPGQDTTDPSQSPIVPLQDGVSVGRRSGSRSSRRSGSSRRRSTADDTSRREKDAIARANGDAGTANVSSHGRTRVNDSPV</sequence>
<dbReference type="SUPFAM" id="SSF81338">
    <property type="entry name" value="Aquaporin-like"/>
    <property type="match status" value="1"/>
</dbReference>
<dbReference type="PANTHER" id="PTHR19139">
    <property type="entry name" value="AQUAPORIN TRANSPORTER"/>
    <property type="match status" value="1"/>
</dbReference>
<dbReference type="Proteomes" id="UP000298390">
    <property type="component" value="Unassembled WGS sequence"/>
</dbReference>
<reference evidence="9 10" key="1">
    <citation type="submission" date="2019-01" db="EMBL/GenBank/DDBJ databases">
        <title>Genome sequencing of the rare red list fungi Fomitopsis rosea.</title>
        <authorList>
            <person name="Buettner E."/>
            <person name="Kellner H."/>
        </authorList>
    </citation>
    <scope>NUCLEOTIDE SEQUENCE [LARGE SCALE GENOMIC DNA]</scope>
    <source>
        <strain evidence="9 10">DSM 105464</strain>
    </source>
</reference>
<dbReference type="EMBL" id="SEKV01000285">
    <property type="protein sequence ID" value="TFY59826.1"/>
    <property type="molecule type" value="Genomic_DNA"/>
</dbReference>
<evidence type="ECO:0000256" key="4">
    <source>
        <dbReference type="ARBA" id="ARBA00022989"/>
    </source>
</evidence>
<feature type="transmembrane region" description="Helical" evidence="8">
    <location>
        <begin position="218"/>
        <end position="238"/>
    </location>
</feature>
<evidence type="ECO:0000313" key="9">
    <source>
        <dbReference type="EMBL" id="TFY59826.1"/>
    </source>
</evidence>
<feature type="compositionally biased region" description="Basic and acidic residues" evidence="7">
    <location>
        <begin position="288"/>
        <end position="301"/>
    </location>
</feature>
<feature type="transmembrane region" description="Helical" evidence="8">
    <location>
        <begin position="177"/>
        <end position="198"/>
    </location>
</feature>
<evidence type="ECO:0000313" key="10">
    <source>
        <dbReference type="Proteomes" id="UP000298390"/>
    </source>
</evidence>
<dbReference type="AlphaFoldDB" id="A0A4Y9YB87"/>
<dbReference type="InterPro" id="IPR023271">
    <property type="entry name" value="Aquaporin-like"/>
</dbReference>
<dbReference type="GO" id="GO:0015250">
    <property type="term" value="F:water channel activity"/>
    <property type="evidence" value="ECO:0007669"/>
    <property type="project" value="TreeGrafter"/>
</dbReference>
<dbReference type="InterPro" id="IPR034294">
    <property type="entry name" value="Aquaporin_transptr"/>
</dbReference>
<dbReference type="GO" id="GO:0005886">
    <property type="term" value="C:plasma membrane"/>
    <property type="evidence" value="ECO:0007669"/>
    <property type="project" value="TreeGrafter"/>
</dbReference>
<keyword evidence="4 8" id="KW-1133">Transmembrane helix</keyword>
<keyword evidence="6" id="KW-0813">Transport</keyword>
<dbReference type="STRING" id="34475.A0A4Y9YB87"/>
<feature type="region of interest" description="Disordered" evidence="7">
    <location>
        <begin position="251"/>
        <end position="326"/>
    </location>
</feature>